<dbReference type="PROSITE" id="PS00092">
    <property type="entry name" value="N6_MTASE"/>
    <property type="match status" value="1"/>
</dbReference>
<evidence type="ECO:0000256" key="3">
    <source>
        <dbReference type="ARBA" id="ARBA00022691"/>
    </source>
</evidence>
<dbReference type="InterPro" id="IPR050320">
    <property type="entry name" value="N5-glutamine_MTase"/>
</dbReference>
<name>A0ABV3Z3H0_9PROT</name>
<comment type="caution">
    <text evidence="8">The sequence shown here is derived from an EMBL/GenBank/DDBJ whole genome shotgun (WGS) entry which is preliminary data.</text>
</comment>
<dbReference type="EC" id="2.1.1.297" evidence="5"/>
<evidence type="ECO:0000256" key="2">
    <source>
        <dbReference type="ARBA" id="ARBA00022679"/>
    </source>
</evidence>
<comment type="function">
    <text evidence="5">Methylates the class 1 translation termination release factors RF1/PrfA and RF2/PrfB on the glutamine residue of the universally conserved GGQ motif.</text>
</comment>
<dbReference type="InterPro" id="IPR029063">
    <property type="entry name" value="SAM-dependent_MTases_sf"/>
</dbReference>
<accession>A0ABV3Z3H0</accession>
<keyword evidence="3 5" id="KW-0949">S-adenosyl-L-methionine</keyword>
<dbReference type="InterPro" id="IPR019874">
    <property type="entry name" value="RF_methyltr_PrmC"/>
</dbReference>
<feature type="binding site" evidence="5">
    <location>
        <position position="154"/>
    </location>
    <ligand>
        <name>S-adenosyl-L-methionine</name>
        <dbReference type="ChEBI" id="CHEBI:59789"/>
    </ligand>
</feature>
<comment type="similarity">
    <text evidence="5">Belongs to the protein N5-glutamine methyltransferase family. PrmC subfamily.</text>
</comment>
<reference evidence="8 9" key="1">
    <citation type="submission" date="2024-05" db="EMBL/GenBank/DDBJ databases">
        <title>Three bacterial strains, DH-69, EH-24, and ECK-19 isolated from coastal sediments.</title>
        <authorList>
            <person name="Ye Y.-Q."/>
            <person name="Du Z.-J."/>
        </authorList>
    </citation>
    <scope>NUCLEOTIDE SEQUENCE [LARGE SCALE GENOMIC DNA]</scope>
    <source>
        <strain evidence="8 9">ECK-19</strain>
    </source>
</reference>
<keyword evidence="2 5" id="KW-0808">Transferase</keyword>
<dbReference type="CDD" id="cd02440">
    <property type="entry name" value="AdoMet_MTases"/>
    <property type="match status" value="1"/>
</dbReference>
<dbReference type="Pfam" id="PF05175">
    <property type="entry name" value="MTS"/>
    <property type="match status" value="1"/>
</dbReference>
<feature type="binding site" evidence="5">
    <location>
        <begin position="131"/>
        <end position="135"/>
    </location>
    <ligand>
        <name>S-adenosyl-L-methionine</name>
        <dbReference type="ChEBI" id="CHEBI:59789"/>
    </ligand>
</feature>
<dbReference type="RefSeq" id="WP_369313289.1">
    <property type="nucleotide sequence ID" value="NZ_JBEHZE010000001.1"/>
</dbReference>
<feature type="domain" description="Methyltransferase small" evidence="6">
    <location>
        <begin position="120"/>
        <end position="212"/>
    </location>
</feature>
<dbReference type="GO" id="GO:0102559">
    <property type="term" value="F:peptide chain release factor N(5)-glutamine methyltransferase activity"/>
    <property type="evidence" value="ECO:0007669"/>
    <property type="project" value="UniProtKB-EC"/>
</dbReference>
<dbReference type="PANTHER" id="PTHR18895">
    <property type="entry name" value="HEMK METHYLTRANSFERASE"/>
    <property type="match status" value="1"/>
</dbReference>
<dbReference type="Proteomes" id="UP001560685">
    <property type="component" value="Unassembled WGS sequence"/>
</dbReference>
<dbReference type="Pfam" id="PF17827">
    <property type="entry name" value="PrmC_N"/>
    <property type="match status" value="1"/>
</dbReference>
<evidence type="ECO:0000313" key="9">
    <source>
        <dbReference type="Proteomes" id="UP001560685"/>
    </source>
</evidence>
<dbReference type="InterPro" id="IPR004556">
    <property type="entry name" value="HemK-like"/>
</dbReference>
<evidence type="ECO:0000256" key="4">
    <source>
        <dbReference type="ARBA" id="ARBA00048391"/>
    </source>
</evidence>
<evidence type="ECO:0000259" key="7">
    <source>
        <dbReference type="Pfam" id="PF17827"/>
    </source>
</evidence>
<dbReference type="Gene3D" id="3.40.50.150">
    <property type="entry name" value="Vaccinia Virus protein VP39"/>
    <property type="match status" value="1"/>
</dbReference>
<dbReference type="SUPFAM" id="SSF53335">
    <property type="entry name" value="S-adenosyl-L-methionine-dependent methyltransferases"/>
    <property type="match status" value="1"/>
</dbReference>
<gene>
    <name evidence="5 8" type="primary">prmC</name>
    <name evidence="8" type="ORF">ABFZ84_07205</name>
</gene>
<dbReference type="NCBIfam" id="TIGR03534">
    <property type="entry name" value="RF_mod_PrmC"/>
    <property type="match status" value="1"/>
</dbReference>
<feature type="binding site" evidence="5">
    <location>
        <position position="183"/>
    </location>
    <ligand>
        <name>S-adenosyl-L-methionine</name>
        <dbReference type="ChEBI" id="CHEBI:59789"/>
    </ligand>
</feature>
<proteinExistence type="inferred from homology"/>
<dbReference type="Gene3D" id="1.10.8.10">
    <property type="entry name" value="DNA helicase RuvA subunit, C-terminal domain"/>
    <property type="match status" value="1"/>
</dbReference>
<dbReference type="InterPro" id="IPR007848">
    <property type="entry name" value="Small_mtfrase_dom"/>
</dbReference>
<protein>
    <recommendedName>
        <fullName evidence="5">Release factor glutamine methyltransferase</fullName>
        <shortName evidence="5">RF MTase</shortName>
        <ecNumber evidence="5">2.1.1.297</ecNumber>
    </recommendedName>
    <alternativeName>
        <fullName evidence="5">N5-glutamine methyltransferase PrmC</fullName>
    </alternativeName>
    <alternativeName>
        <fullName evidence="5">Protein-(glutamine-N5) MTase PrmC</fullName>
    </alternativeName>
    <alternativeName>
        <fullName evidence="5">Protein-glutamine N-methyltransferase PrmC</fullName>
    </alternativeName>
</protein>
<dbReference type="PANTHER" id="PTHR18895:SF74">
    <property type="entry name" value="MTRF1L RELEASE FACTOR GLUTAMINE METHYLTRANSFERASE"/>
    <property type="match status" value="1"/>
</dbReference>
<keyword evidence="9" id="KW-1185">Reference proteome</keyword>
<organism evidence="8 9">
    <name type="scientific">Hyphococcus lacteus</name>
    <dbReference type="NCBI Taxonomy" id="3143536"/>
    <lineage>
        <taxon>Bacteria</taxon>
        <taxon>Pseudomonadati</taxon>
        <taxon>Pseudomonadota</taxon>
        <taxon>Alphaproteobacteria</taxon>
        <taxon>Parvularculales</taxon>
        <taxon>Parvularculaceae</taxon>
        <taxon>Hyphococcus</taxon>
    </lineage>
</organism>
<dbReference type="GO" id="GO:0032259">
    <property type="term" value="P:methylation"/>
    <property type="evidence" value="ECO:0007669"/>
    <property type="project" value="UniProtKB-KW"/>
</dbReference>
<feature type="binding site" evidence="5">
    <location>
        <position position="197"/>
    </location>
    <ligand>
        <name>S-adenosyl-L-methionine</name>
        <dbReference type="ChEBI" id="CHEBI:59789"/>
    </ligand>
</feature>
<feature type="binding site" evidence="5">
    <location>
        <begin position="197"/>
        <end position="200"/>
    </location>
    <ligand>
        <name>substrate</name>
    </ligand>
</feature>
<keyword evidence="1 5" id="KW-0489">Methyltransferase</keyword>
<feature type="domain" description="Release factor glutamine methyltransferase N-terminal" evidence="7">
    <location>
        <begin position="22"/>
        <end position="86"/>
    </location>
</feature>
<comment type="catalytic activity">
    <reaction evidence="4 5">
        <text>L-glutaminyl-[peptide chain release factor] + S-adenosyl-L-methionine = N(5)-methyl-L-glutaminyl-[peptide chain release factor] + S-adenosyl-L-homocysteine + H(+)</text>
        <dbReference type="Rhea" id="RHEA:42896"/>
        <dbReference type="Rhea" id="RHEA-COMP:10271"/>
        <dbReference type="Rhea" id="RHEA-COMP:10272"/>
        <dbReference type="ChEBI" id="CHEBI:15378"/>
        <dbReference type="ChEBI" id="CHEBI:30011"/>
        <dbReference type="ChEBI" id="CHEBI:57856"/>
        <dbReference type="ChEBI" id="CHEBI:59789"/>
        <dbReference type="ChEBI" id="CHEBI:61891"/>
        <dbReference type="EC" id="2.1.1.297"/>
    </reaction>
</comment>
<evidence type="ECO:0000256" key="1">
    <source>
        <dbReference type="ARBA" id="ARBA00022603"/>
    </source>
</evidence>
<evidence type="ECO:0000259" key="6">
    <source>
        <dbReference type="Pfam" id="PF05175"/>
    </source>
</evidence>
<sequence>MPDGQQGIRADGKLLIGDAVLLAAKMLSTSETPLLDARVLLKFVLATDDAGVIGFGRDFLSASQAHQFNELLLRRRNGEPVAYLTGQKEFWSLEFTVSKDVLIPRDDSECLIGAVLERRSKNDQMRIADLGTGSGCLICALLTEFPNAKGAAVDISGPAISIARQNAEKLRLANRMSFYEGEWTAPLEEQFDIVIANPPYVTEAERPELATDVIDFEPHDALFGGEDGLDPYRLILSEMGQILKPDGLLIFECGTNQTDELAQLVRQFDGRYMPFTIFDLAGRPRGVGLDRRKDQKKD</sequence>
<evidence type="ECO:0000256" key="5">
    <source>
        <dbReference type="HAMAP-Rule" id="MF_02126"/>
    </source>
</evidence>
<dbReference type="HAMAP" id="MF_02126">
    <property type="entry name" value="RF_methyltr_PrmC"/>
    <property type="match status" value="1"/>
</dbReference>
<dbReference type="InterPro" id="IPR002052">
    <property type="entry name" value="DNA_methylase_N6_adenine_CS"/>
</dbReference>
<dbReference type="EMBL" id="JBEHZE010000001">
    <property type="protein sequence ID" value="MEX6633335.1"/>
    <property type="molecule type" value="Genomic_DNA"/>
</dbReference>
<evidence type="ECO:0000313" key="8">
    <source>
        <dbReference type="EMBL" id="MEX6633335.1"/>
    </source>
</evidence>
<dbReference type="NCBIfam" id="TIGR00536">
    <property type="entry name" value="hemK_fam"/>
    <property type="match status" value="1"/>
</dbReference>
<dbReference type="InterPro" id="IPR040758">
    <property type="entry name" value="PrmC_N"/>
</dbReference>